<comment type="caution">
    <text evidence="1">The sequence shown here is derived from an EMBL/GenBank/DDBJ whole genome shotgun (WGS) entry which is preliminary data.</text>
</comment>
<gene>
    <name evidence="1" type="ORF">LCGC14_1886640</name>
</gene>
<reference evidence="1" key="1">
    <citation type="journal article" date="2015" name="Nature">
        <title>Complex archaea that bridge the gap between prokaryotes and eukaryotes.</title>
        <authorList>
            <person name="Spang A."/>
            <person name="Saw J.H."/>
            <person name="Jorgensen S.L."/>
            <person name="Zaremba-Niedzwiedzka K."/>
            <person name="Martijn J."/>
            <person name="Lind A.E."/>
            <person name="van Eijk R."/>
            <person name="Schleper C."/>
            <person name="Guy L."/>
            <person name="Ettema T.J."/>
        </authorList>
    </citation>
    <scope>NUCLEOTIDE SEQUENCE</scope>
</reference>
<name>A0A0F9GP38_9ZZZZ</name>
<feature type="non-terminal residue" evidence="1">
    <location>
        <position position="1"/>
    </location>
</feature>
<accession>A0A0F9GP38</accession>
<organism evidence="1">
    <name type="scientific">marine sediment metagenome</name>
    <dbReference type="NCBI Taxonomy" id="412755"/>
    <lineage>
        <taxon>unclassified sequences</taxon>
        <taxon>metagenomes</taxon>
        <taxon>ecological metagenomes</taxon>
    </lineage>
</organism>
<sequence>SANSPSLPFVFRTLTFEGSIKNLEANAVAAGFGNNKTEELLEFALEGLDHDSGLYDLAKGAAAFDTWIPFPKSP</sequence>
<dbReference type="EMBL" id="LAZR01019520">
    <property type="protein sequence ID" value="KKL92246.1"/>
    <property type="molecule type" value="Genomic_DNA"/>
</dbReference>
<dbReference type="AlphaFoldDB" id="A0A0F9GP38"/>
<protein>
    <submittedName>
        <fullName evidence="1">Uncharacterized protein</fullName>
    </submittedName>
</protein>
<evidence type="ECO:0000313" key="1">
    <source>
        <dbReference type="EMBL" id="KKL92246.1"/>
    </source>
</evidence>
<proteinExistence type="predicted"/>